<dbReference type="EMBL" id="AE014298">
    <property type="protein sequence ID" value="AHN59665.1"/>
    <property type="molecule type" value="Genomic_DNA"/>
</dbReference>
<dbReference type="OrthoDB" id="7865738at2759"/>
<dbReference type="BioGRID-ORCS" id="19835393">
    <property type="hits" value="0 hits in 1 CRISPR screen"/>
</dbReference>
<dbReference type="GeneID" id="19835393"/>
<dbReference type="HOGENOM" id="CLU_1449143_0_0_1"/>
<reference evidence="1 3" key="3">
    <citation type="journal article" date="2002" name="Genome Biol.">
        <title>Annotation of the Drosophila melanogaster euchromatic genome: a systematic review.</title>
        <authorList>
            <person name="Misra S."/>
            <person name="Crosby M.A."/>
            <person name="Mungall C.J."/>
            <person name="Matthews B.B."/>
            <person name="Campbell K.S."/>
            <person name="Hradecky P."/>
            <person name="Huang Y."/>
            <person name="Kaminker J.S."/>
            <person name="Millburn G.H."/>
            <person name="Prochnik S.E."/>
            <person name="Smith C.D."/>
            <person name="Tupy J.L."/>
            <person name="Whitfied E.J."/>
            <person name="Bayraktaroglu L."/>
            <person name="Berman B.P."/>
            <person name="Bettencourt B.R."/>
            <person name="Celniker S.E."/>
            <person name="de Grey A.D."/>
            <person name="Drysdale R.A."/>
            <person name="Harris N.L."/>
            <person name="Richter J."/>
            <person name="Russo S."/>
            <person name="Schroeder A.J."/>
            <person name="Shu S.Q."/>
            <person name="Stapleton M."/>
            <person name="Yamada C."/>
            <person name="Ashburner M."/>
            <person name="Gelbart W.M."/>
            <person name="Rubin G.M."/>
            <person name="Lewis S.E."/>
        </authorList>
    </citation>
    <scope>GENOME REANNOTATION</scope>
    <source>
        <strain evidence="3">Berkeley</strain>
    </source>
</reference>
<dbReference type="KEGG" id="dme:Dmel_CG44437"/>
<reference evidence="1 3" key="11">
    <citation type="journal article" date="2015" name="Genome Res.">
        <title>The Release 6 reference sequence of the Drosophila melanogaster genome.</title>
        <authorList>
            <person name="Hoskins R.A."/>
            <person name="Carlson J.W."/>
            <person name="Wan K.H."/>
            <person name="Park S."/>
            <person name="Mendez I."/>
            <person name="Galle S.E."/>
            <person name="Booth B.W."/>
            <person name="Pfeiffer B.D."/>
            <person name="George R.A."/>
            <person name="Svirskas R."/>
            <person name="Krzywinski M."/>
            <person name="Schein J."/>
            <person name="Accardo M.C."/>
            <person name="Damia E."/>
            <person name="Messina G."/>
            <person name="Mendez-Lago M."/>
            <person name="de Pablos B."/>
            <person name="Demakova O.V."/>
            <person name="Andreyeva E.N."/>
            <person name="Boldyreva L.V."/>
            <person name="Marra M."/>
            <person name="Carvalho A.B."/>
            <person name="Dimitri P."/>
            <person name="Villasante A."/>
            <person name="Zhimulev I.F."/>
            <person name="Rubin G.M."/>
            <person name="Karpen G.H."/>
            <person name="Celniker S.E."/>
        </authorList>
    </citation>
    <scope>NUCLEOTIDE SEQUENCE [LARGE SCALE GENOMIC DNA]</scope>
    <source>
        <strain evidence="3">Berkeley</strain>
    </source>
</reference>
<reference evidence="1 3" key="4">
    <citation type="journal article" date="2002" name="Genome Biol.">
        <title>The transposable elements of the Drosophila melanogaster euchromatin: a genomics perspective.</title>
        <authorList>
            <person name="Kaminker J.S."/>
            <person name="Bergman C.M."/>
            <person name="Kronmiller B."/>
            <person name="Carlson J."/>
            <person name="Svirskas R."/>
            <person name="Patel S."/>
            <person name="Frise E."/>
            <person name="Wheeler D.A."/>
            <person name="Lewis S.E."/>
            <person name="Rubin G.M."/>
            <person name="Ashburner M."/>
            <person name="Celniker S.E."/>
        </authorList>
    </citation>
    <scope>NUCLEOTIDE SEQUENCE [LARGE SCALE GENOMIC DNA]</scope>
    <source>
        <strain evidence="3">Berkeley</strain>
    </source>
</reference>
<keyword evidence="3" id="KW-1185">Reference proteome</keyword>
<sequence length="187" mass="20848">MDSTENAIVNDVVKYERIEIPLETSSINTLPPDASNWDALQKEINLKVAETMKSFYREHSKAIYKMEQLIIDRLGPETSHNSNSEIKEIAELMRRLVNHVENMEPVFKLEVVESTLLQKPDSSMGSSGGGTKTCGSREMAESVPAIVIFSNLTFNVQTISEKDFLVAQAKKRHKPGCSSVTVKSTDT</sequence>
<dbReference type="Bgee" id="FBgn0265629">
    <property type="expression patterns" value="Expressed in imaginal disc and 14 other cell types or tissues"/>
</dbReference>
<dbReference type="InParanoid" id="X2JBL3"/>
<accession>X2JBL3</accession>
<dbReference type="Proteomes" id="UP000000803">
    <property type="component" value="Chromosome X"/>
</dbReference>
<proteinExistence type="predicted"/>
<dbReference type="VEuPathDB" id="VectorBase:FBgn0265629"/>
<gene>
    <name evidence="1" type="primary">Dmel\CG44437</name>
    <name evidence="1" type="synonym">CG1903</name>
    <name evidence="1 2" type="ORF">CG44437</name>
    <name evidence="1" type="ORF">Dmel_CG44437</name>
</gene>
<reference evidence="1 3" key="5">
    <citation type="journal article" date="2002" name="Genome Biol.">
        <title>Heterochromatic sequences in a Drosophila whole-genome shotgun assembly.</title>
        <authorList>
            <person name="Hoskins R.A."/>
            <person name="Smith C.D."/>
            <person name="Carlson J.W."/>
            <person name="Carvalho A.B."/>
            <person name="Halpern A."/>
            <person name="Kaminker J.S."/>
            <person name="Kennedy C."/>
            <person name="Mungall C.J."/>
            <person name="Sullivan B.A."/>
            <person name="Sutton G.G."/>
            <person name="Yasuhara J.C."/>
            <person name="Wakimoto B.T."/>
            <person name="Myers E.W."/>
            <person name="Celniker S.E."/>
            <person name="Rubin G.M."/>
            <person name="Karpen G.H."/>
        </authorList>
    </citation>
    <scope>NUCLEOTIDE SEQUENCE [LARGE SCALE GENOMIC DNA]</scope>
    <source>
        <strain evidence="3">Berkeley</strain>
    </source>
</reference>
<reference evidence="1 3" key="10">
    <citation type="journal article" date="2015" name="G3 (Bethesda)">
        <title>Gene Model Annotations for Drosophila melanogaster: The Rule-Benders.</title>
        <authorList>
            <consortium name="FlyBase Consortium"/>
            <person name="Crosby M.A."/>
            <person name="Gramates L.S."/>
            <person name="Dos Santos G."/>
            <person name="Matthews B.B."/>
            <person name="St Pierre S.E."/>
            <person name="Zhou P."/>
            <person name="Schroeder A.J."/>
            <person name="Falls K."/>
            <person name="Emmert D.B."/>
            <person name="Russo S.M."/>
            <person name="Gelbart W.M."/>
            <person name="null"/>
        </authorList>
    </citation>
    <scope>NUCLEOTIDE SEQUENCE [LARGE SCALE GENOMIC DNA]</scope>
    <source>
        <strain evidence="3">Berkeley</strain>
    </source>
</reference>
<reference evidence="1 3" key="1">
    <citation type="journal article" date="2000" name="Science">
        <title>The genome sequence of Drosophila melanogaster.</title>
        <authorList>
            <person name="Adams M.D."/>
            <person name="Celniker S.E."/>
            <person name="Holt R.A."/>
            <person name="Evans C.A."/>
            <person name="Gocayne J.D."/>
            <person name="Amanatides P.G."/>
            <person name="Scherer S.E."/>
            <person name="Li P.W."/>
            <person name="Hoskins R.A."/>
            <person name="Galle R.F."/>
            <person name="George R.A."/>
            <person name="Lewis S.E."/>
            <person name="Richards S."/>
            <person name="Ashburner M."/>
            <person name="Henderson S.N."/>
            <person name="Sutton G.G."/>
            <person name="Wortman J.R."/>
            <person name="Yandell M.D."/>
            <person name="Zhang Q."/>
            <person name="Chen L.X."/>
            <person name="Brandon R.C."/>
            <person name="Rogers Y.H."/>
            <person name="Blazej R.G."/>
            <person name="Champe M."/>
            <person name="Pfeiffer B.D."/>
            <person name="Wan K.H."/>
            <person name="Doyle C."/>
            <person name="Baxter E.G."/>
            <person name="Helt G."/>
            <person name="Nelson C.R."/>
            <person name="Gabor G.L."/>
            <person name="Abril J.F."/>
            <person name="Agbayani A."/>
            <person name="An H.J."/>
            <person name="Andrews-Pfannkoch C."/>
            <person name="Baldwin D."/>
            <person name="Ballew R.M."/>
            <person name="Basu A."/>
            <person name="Baxendale J."/>
            <person name="Bayraktaroglu L."/>
            <person name="Beasley E.M."/>
            <person name="Beeson K.Y."/>
            <person name="Benos P.V."/>
            <person name="Berman B.P."/>
            <person name="Bhandari D."/>
            <person name="Bolshakov S."/>
            <person name="Borkova D."/>
            <person name="Botchan M.R."/>
            <person name="Bouck J."/>
            <person name="Brokstein P."/>
            <person name="Brottier P."/>
            <person name="Burtis K.C."/>
            <person name="Busam D.A."/>
            <person name="Butler H."/>
            <person name="Cadieu E."/>
            <person name="Center A."/>
            <person name="Chandra I."/>
            <person name="Cherry J.M."/>
            <person name="Cawley S."/>
            <person name="Dahlke C."/>
            <person name="Davenport L.B."/>
            <person name="Davies P."/>
            <person name="de Pablos B."/>
            <person name="Delcher A."/>
            <person name="Deng Z."/>
            <person name="Mays A.D."/>
            <person name="Dew I."/>
            <person name="Dietz S.M."/>
            <person name="Dodson K."/>
            <person name="Doup L.E."/>
            <person name="Downes M."/>
            <person name="Dugan-Rocha S."/>
            <person name="Dunkov B.C."/>
            <person name="Dunn P."/>
            <person name="Durbin K.J."/>
            <person name="Evangelista C.C."/>
            <person name="Ferraz C."/>
            <person name="Ferriera S."/>
            <person name="Fleischmann W."/>
            <person name="Fosler C."/>
            <person name="Gabrielian A.E."/>
            <person name="Garg N.S."/>
            <person name="Gelbart W.M."/>
            <person name="Glasser K."/>
            <person name="Glodek A."/>
            <person name="Gong F."/>
            <person name="Gorrell J.H."/>
            <person name="Gu Z."/>
            <person name="Guan P."/>
            <person name="Harris M."/>
            <person name="Harris N.L."/>
            <person name="Harvey D."/>
            <person name="Heiman T.J."/>
            <person name="Hernandez J.R."/>
            <person name="Houck J."/>
            <person name="Hostin D."/>
            <person name="Houston K.A."/>
            <person name="Howland T.J."/>
            <person name="Wei M.H."/>
            <person name="Ibegwam C."/>
            <person name="Jalali M."/>
            <person name="Kalush F."/>
            <person name="Karpen G.H."/>
            <person name="Ke Z."/>
            <person name="Kennison J.A."/>
            <person name="Ketchum K.A."/>
            <person name="Kimmel B.E."/>
            <person name="Kodira C.D."/>
            <person name="Kraft C."/>
            <person name="Kravitz S."/>
            <person name="Kulp D."/>
            <person name="Lai Z."/>
            <person name="Lasko P."/>
            <person name="Lei Y."/>
            <person name="Levitsky A.A."/>
            <person name="Li J."/>
            <person name="Li Z."/>
            <person name="Liang Y."/>
            <person name="Lin X."/>
            <person name="Liu X."/>
            <person name="Mattei B."/>
            <person name="McIntosh T.C."/>
            <person name="McLeod M.P."/>
            <person name="McPherson D."/>
            <person name="Merkulov G."/>
            <person name="Milshina N.V."/>
            <person name="Mobarry C."/>
            <person name="Morris J."/>
            <person name="Moshrefi A."/>
            <person name="Mount S.M."/>
            <person name="Moy M."/>
            <person name="Murphy B."/>
            <person name="Murphy L."/>
            <person name="Muzny D.M."/>
            <person name="Nelson D.L."/>
            <person name="Nelson D.R."/>
            <person name="Nelson K.A."/>
            <person name="Nixon K."/>
            <person name="Nusskern D.R."/>
            <person name="Pacleb J.M."/>
            <person name="Palazzolo M."/>
            <person name="Pittman G.S."/>
            <person name="Pan S."/>
            <person name="Pollard J."/>
            <person name="Puri V."/>
            <person name="Reese M.G."/>
            <person name="Reinert K."/>
            <person name="Remington K."/>
            <person name="Saunders R.D."/>
            <person name="Scheeler F."/>
            <person name="Shen H."/>
            <person name="Shue B.C."/>
            <person name="Siden-Kiamos I."/>
            <person name="Simpson M."/>
            <person name="Skupski M.P."/>
            <person name="Smith T."/>
            <person name="Spier E."/>
            <person name="Spradling A.C."/>
            <person name="Stapleton M."/>
            <person name="Strong R."/>
            <person name="Sun E."/>
            <person name="Svirskas R."/>
            <person name="Tector C."/>
            <person name="Turner R."/>
            <person name="Venter E."/>
            <person name="Wang A.H."/>
            <person name="Wang X."/>
            <person name="Wang Z.Y."/>
            <person name="Wassarman D.A."/>
            <person name="Weinstock G.M."/>
            <person name="Weissenbach J."/>
            <person name="Williams S.M."/>
            <person name="WoodageT"/>
            <person name="Worley K.C."/>
            <person name="Wu D."/>
            <person name="Yang S."/>
            <person name="Yao Q.A."/>
            <person name="Ye J."/>
            <person name="Yeh R.F."/>
            <person name="Zaveri J.S."/>
            <person name="Zhan M."/>
            <person name="Zhang G."/>
            <person name="Zhao Q."/>
            <person name="Zheng L."/>
            <person name="Zheng X.H."/>
            <person name="Zhong F.N."/>
            <person name="Zhong W."/>
            <person name="Zhou X."/>
            <person name="Zhu S."/>
            <person name="Zhu X."/>
            <person name="Smith H.O."/>
            <person name="Gibbs R.A."/>
            <person name="Myers E.W."/>
            <person name="Rubin G.M."/>
            <person name="Venter J.C."/>
        </authorList>
    </citation>
    <scope>NUCLEOTIDE SEQUENCE [LARGE SCALE GENOMIC DNA]</scope>
    <source>
        <strain evidence="3">Berkeley</strain>
    </source>
</reference>
<organism evidence="1 3">
    <name type="scientific">Drosophila melanogaster</name>
    <name type="common">Fruit fly</name>
    <dbReference type="NCBI Taxonomy" id="7227"/>
    <lineage>
        <taxon>Eukaryota</taxon>
        <taxon>Metazoa</taxon>
        <taxon>Ecdysozoa</taxon>
        <taxon>Arthropoda</taxon>
        <taxon>Hexapoda</taxon>
        <taxon>Insecta</taxon>
        <taxon>Pterygota</taxon>
        <taxon>Neoptera</taxon>
        <taxon>Endopterygota</taxon>
        <taxon>Diptera</taxon>
        <taxon>Brachycera</taxon>
        <taxon>Muscomorpha</taxon>
        <taxon>Ephydroidea</taxon>
        <taxon>Drosophilidae</taxon>
        <taxon>Drosophila</taxon>
        <taxon>Sophophora</taxon>
    </lineage>
</organism>
<dbReference type="AlphaFoldDB" id="X2JBL3"/>
<reference evidence="1 3" key="7">
    <citation type="journal article" date="2007" name="Science">
        <title>The Release 5.1 annotation of Drosophila melanogaster heterochromatin.</title>
        <authorList>
            <person name="Smith C.D."/>
            <person name="Shu S."/>
            <person name="Mungall C.J."/>
            <person name="Karpen G.H."/>
        </authorList>
    </citation>
    <scope>NUCLEOTIDE SEQUENCE [LARGE SCALE GENOMIC DNA]</scope>
    <source>
        <strain evidence="3">Berkeley</strain>
    </source>
</reference>
<reference evidence="1 3" key="9">
    <citation type="journal article" date="2015" name="G3 (Bethesda)">
        <title>Gene Model Annotations for Drosophila melanogaster: Impact of High-Throughput Data.</title>
        <authorList>
            <consortium name="FlyBase Consortium"/>
            <person name="Matthews B.B."/>
            <person name="Dos Santos G."/>
            <person name="Crosby M.A."/>
            <person name="Emmert D.B."/>
            <person name="St Pierre S.E."/>
            <person name="Gramates L.S."/>
            <person name="Zhou P."/>
            <person name="Schroeder A.J."/>
            <person name="Falls K."/>
            <person name="Strelets V."/>
            <person name="Russo S.M."/>
            <person name="Gelbart W.M."/>
            <person name="null"/>
        </authorList>
    </citation>
    <scope>NUCLEOTIDE SEQUENCE [LARGE SCALE GENOMIC DNA]</scope>
    <source>
        <strain evidence="3">Berkeley</strain>
    </source>
</reference>
<protein>
    <submittedName>
        <fullName evidence="1">Uncharacterized protein</fullName>
    </submittedName>
</protein>
<reference evidence="1 3" key="6">
    <citation type="journal article" date="2005" name="PLoS Comput. Biol.">
        <title>Combined evidence annotation of transposable elements in genome sequences.</title>
        <authorList>
            <person name="Quesneville H."/>
            <person name="Bergman C.M."/>
            <person name="Andrieu O."/>
            <person name="Autard D."/>
            <person name="Nouaud D."/>
            <person name="Ashburner M."/>
            <person name="Anxolabehere D."/>
        </authorList>
    </citation>
    <scope>NUCLEOTIDE SEQUENCE [LARGE SCALE GENOMIC DNA]</scope>
    <source>
        <strain evidence="3">Berkeley</strain>
    </source>
</reference>
<evidence type="ECO:0000313" key="2">
    <source>
        <dbReference type="FlyBase" id="FBgn0265629"/>
    </source>
</evidence>
<dbReference type="FlyBase" id="FBgn0265629">
    <property type="gene designation" value="CG44437"/>
</dbReference>
<dbReference type="AGR" id="FB:FBgn0265629"/>
<reference evidence="1 3" key="2">
    <citation type="journal article" date="2002" name="Genome Biol.">
        <title>Finishing a whole-genome shotgun: release 3 of the Drosophila melanogaster euchromatic genome sequence.</title>
        <authorList>
            <person name="Celniker S.E."/>
            <person name="Wheeler D.A."/>
            <person name="Kronmiller B."/>
            <person name="Carlson J.W."/>
            <person name="Halpern A."/>
            <person name="Patel S."/>
            <person name="Adams M."/>
            <person name="Champe M."/>
            <person name="Dugan S.P."/>
            <person name="Frise E."/>
            <person name="Hodgson A."/>
            <person name="George R.A."/>
            <person name="Hoskins R.A."/>
            <person name="Laverty T."/>
            <person name="Muzny D.M."/>
            <person name="Nelson C.R."/>
            <person name="Pacleb J.M."/>
            <person name="Park S."/>
            <person name="Pfeiffer B.D."/>
            <person name="Richards S."/>
            <person name="Sodergren E.J."/>
            <person name="Svirskas R."/>
            <person name="Tabor P.E."/>
            <person name="Wan K."/>
            <person name="Stapleton M."/>
            <person name="Sutton G.G."/>
            <person name="Venter C."/>
            <person name="Weinstock G."/>
            <person name="Scherer S.E."/>
            <person name="Myers E.W."/>
            <person name="Gibbs R.A."/>
            <person name="Rubin G.M."/>
        </authorList>
    </citation>
    <scope>NUCLEOTIDE SEQUENCE [LARGE SCALE GENOMIC DNA]</scope>
    <source>
        <strain evidence="3">Berkeley</strain>
    </source>
</reference>
<evidence type="ECO:0000313" key="3">
    <source>
        <dbReference type="Proteomes" id="UP000000803"/>
    </source>
</evidence>
<evidence type="ECO:0000313" key="1">
    <source>
        <dbReference type="EMBL" id="AHN59665.1"/>
    </source>
</evidence>
<name>X2JBL3_DROME</name>
<dbReference type="SMR" id="X2JBL3"/>
<reference evidence="1 3" key="8">
    <citation type="journal article" date="2007" name="Science">
        <title>Sequence finishing and mapping of Drosophila melanogaster heterochromatin.</title>
        <authorList>
            <person name="Hoskins R.A."/>
            <person name="Carlson J.W."/>
            <person name="Kennedy C."/>
            <person name="Acevedo D."/>
            <person name="Evans-Holm M."/>
            <person name="Frise E."/>
            <person name="Wan K.H."/>
            <person name="Park S."/>
            <person name="Mendez-Lago M."/>
            <person name="Rossi F."/>
            <person name="Villasante A."/>
            <person name="Dimitri P."/>
            <person name="Karpen G.H."/>
            <person name="Celniker S.E."/>
        </authorList>
    </citation>
    <scope>NUCLEOTIDE SEQUENCE [LARGE SCALE GENOMIC DNA]</scope>
    <source>
        <strain evidence="3">Berkeley</strain>
    </source>
</reference>
<dbReference type="RefSeq" id="NP_001285195.1">
    <property type="nucleotide sequence ID" value="NM_001298266.1"/>
</dbReference>